<evidence type="ECO:0000313" key="5">
    <source>
        <dbReference type="Proteomes" id="UP000198793"/>
    </source>
</evidence>
<evidence type="ECO:0000313" key="4">
    <source>
        <dbReference type="EMBL" id="SDO34852.1"/>
    </source>
</evidence>
<dbReference type="InterPro" id="IPR010359">
    <property type="entry name" value="IrrE_HExxH"/>
</dbReference>
<evidence type="ECO:0000256" key="1">
    <source>
        <dbReference type="ARBA" id="ARBA00007227"/>
    </source>
</evidence>
<proteinExistence type="inferred from homology"/>
<gene>
    <name evidence="4" type="ORF">SAMN05192530_105337</name>
</gene>
<dbReference type="GO" id="GO:0003677">
    <property type="term" value="F:DNA binding"/>
    <property type="evidence" value="ECO:0007669"/>
    <property type="project" value="InterPro"/>
</dbReference>
<dbReference type="InterPro" id="IPR001387">
    <property type="entry name" value="Cro/C1-type_HTH"/>
</dbReference>
<protein>
    <submittedName>
        <fullName evidence="4">Zn-dependent peptidase ImmA, M78 family</fullName>
    </submittedName>
</protein>
<organism evidence="4 5">
    <name type="scientific">Aureimonas jatrophae</name>
    <dbReference type="NCBI Taxonomy" id="1166073"/>
    <lineage>
        <taxon>Bacteria</taxon>
        <taxon>Pseudomonadati</taxon>
        <taxon>Pseudomonadota</taxon>
        <taxon>Alphaproteobacteria</taxon>
        <taxon>Hyphomicrobiales</taxon>
        <taxon>Aurantimonadaceae</taxon>
        <taxon>Aureimonas</taxon>
    </lineage>
</organism>
<feature type="coiled-coil region" evidence="2">
    <location>
        <begin position="32"/>
        <end position="62"/>
    </location>
</feature>
<dbReference type="InterPro" id="IPR052345">
    <property type="entry name" value="Rad_response_metalloprotease"/>
</dbReference>
<comment type="similarity">
    <text evidence="1">Belongs to the short-chain fatty acyl-CoA assimilation regulator (ScfR) family.</text>
</comment>
<dbReference type="SUPFAM" id="SSF47413">
    <property type="entry name" value="lambda repressor-like DNA-binding domains"/>
    <property type="match status" value="1"/>
</dbReference>
<evidence type="ECO:0000256" key="2">
    <source>
        <dbReference type="SAM" id="Coils"/>
    </source>
</evidence>
<dbReference type="Pfam" id="PF01381">
    <property type="entry name" value="HTH_3"/>
    <property type="match status" value="1"/>
</dbReference>
<sequence>MIATEHQFNITSKKLDKLNLALGSLRHSDRSGQFHERQIRSLEETVEELEAEIREYEALKAGEVPEIVVQSLADLPTALIKARIARGFSQSNLASALGMRPQQIQRWEAEGYASAAFTVLARVAEALRLDINHRLPLADRPFADPKRLRKALVEKGLPAKVVDRRIMPKKSRASLPDQVVDEVDARLRKLLGFGLRSLAASKGFEPAAMQFKLPASADQERTRAYAAYLEGICGIVAKTVRTPPSPLPDTISDMHAALFADGISLRGAAVACWSMGIGVIALDDSLNFDGACWRRGGRSVVVLRNRGGDEARALFDLIHEVYHLAATKADLGVIEAEETSSDRRESTDERRANRFAAEVLTDGRLAELLARVVERSESRSEQLKSAVRQVAAEADVPVGIMANLFAGNLDKDGGRNWWASAKSMQPAGGDPWRVVRDVFVRNADFSRLDRIELDLLDQILESVDE</sequence>
<dbReference type="Pfam" id="PF06114">
    <property type="entry name" value="Peptidase_M78"/>
    <property type="match status" value="1"/>
</dbReference>
<dbReference type="CDD" id="cd00093">
    <property type="entry name" value="HTH_XRE"/>
    <property type="match status" value="1"/>
</dbReference>
<dbReference type="STRING" id="1166073.SAMN05192530_105337"/>
<dbReference type="EMBL" id="FNIT01000005">
    <property type="protein sequence ID" value="SDO34852.1"/>
    <property type="molecule type" value="Genomic_DNA"/>
</dbReference>
<dbReference type="AlphaFoldDB" id="A0A1H0IU07"/>
<name>A0A1H0IU07_9HYPH</name>
<dbReference type="OrthoDB" id="9796786at2"/>
<evidence type="ECO:0000259" key="3">
    <source>
        <dbReference type="PROSITE" id="PS50943"/>
    </source>
</evidence>
<dbReference type="InterPro" id="IPR010982">
    <property type="entry name" value="Lambda_DNA-bd_dom_sf"/>
</dbReference>
<dbReference type="SMART" id="SM00530">
    <property type="entry name" value="HTH_XRE"/>
    <property type="match status" value="1"/>
</dbReference>
<keyword evidence="5" id="KW-1185">Reference proteome</keyword>
<dbReference type="Gene3D" id="1.10.10.2910">
    <property type="match status" value="1"/>
</dbReference>
<dbReference type="Gene3D" id="1.10.260.40">
    <property type="entry name" value="lambda repressor-like DNA-binding domains"/>
    <property type="match status" value="1"/>
</dbReference>
<reference evidence="4 5" key="1">
    <citation type="submission" date="2016-10" db="EMBL/GenBank/DDBJ databases">
        <authorList>
            <person name="de Groot N.N."/>
        </authorList>
    </citation>
    <scope>NUCLEOTIDE SEQUENCE [LARGE SCALE GENOMIC DNA]</scope>
    <source>
        <strain evidence="5">L7-484,KACC 16230,DSM 25025</strain>
    </source>
</reference>
<dbReference type="Proteomes" id="UP000198793">
    <property type="component" value="Unassembled WGS sequence"/>
</dbReference>
<dbReference type="PROSITE" id="PS50943">
    <property type="entry name" value="HTH_CROC1"/>
    <property type="match status" value="1"/>
</dbReference>
<accession>A0A1H0IU07</accession>
<keyword evidence="2" id="KW-0175">Coiled coil</keyword>
<dbReference type="PANTHER" id="PTHR43236:SF2">
    <property type="entry name" value="BLL0069 PROTEIN"/>
    <property type="match status" value="1"/>
</dbReference>
<dbReference type="RefSeq" id="WP_090674063.1">
    <property type="nucleotide sequence ID" value="NZ_FNIT01000005.1"/>
</dbReference>
<dbReference type="PANTHER" id="PTHR43236">
    <property type="entry name" value="ANTITOXIN HIGA1"/>
    <property type="match status" value="1"/>
</dbReference>
<feature type="domain" description="HTH cro/C1-type" evidence="3">
    <location>
        <begin position="79"/>
        <end position="134"/>
    </location>
</feature>